<dbReference type="GO" id="GO:0042157">
    <property type="term" value="P:lipoprotein metabolic process"/>
    <property type="evidence" value="ECO:0007669"/>
    <property type="project" value="InterPro"/>
</dbReference>
<proteinExistence type="inferred from homology"/>
<keyword evidence="2" id="KW-0175">Coiled coil</keyword>
<protein>
    <recommendedName>
        <fullName evidence="4">Apolipoprotein L3</fullName>
    </recommendedName>
</protein>
<evidence type="ECO:0008006" key="4">
    <source>
        <dbReference type="Google" id="ProtNLM"/>
    </source>
</evidence>
<dbReference type="PANTHER" id="PTHR14096">
    <property type="entry name" value="APOLIPOPROTEIN L"/>
    <property type="match status" value="1"/>
</dbReference>
<evidence type="ECO:0000313" key="3">
    <source>
        <dbReference type="Ensembl" id="ENSCCNP00000012257.1"/>
    </source>
</evidence>
<sequence>PFQLEMRSFIKNVIEFLQNSASRKTQQLLLMEDNMWEVFVRLPALPSTSCWAGFWLPSSLDLYHCREEADALCDALNGLAGDMALKDNESFQKCLQDRYRFWDKFPRVKMEIEEHIKKLQDIAYHVDKMHRDCTISNVVADSTGVASGILTILGLILAPFTSGSSLMLTGIGLGAAAGVTSISTTAEANQLVSTSERTLNDISEAMGKMMCEVYSKIKEVRSRGKAIRDIKQGRAIPDLEVKDWHLKTSGITPAQSIEQIKRAFGRTASALAKASTRIIGAASRGVFLLLGVHSLVNESVHLSEGAETGLAKELRRAAQELEGKLEELVQIQQSLQSDLTP</sequence>
<name>A0A8C0WNE9_CASCN</name>
<dbReference type="Ensembl" id="ENSCCNT00000016070.1">
    <property type="protein sequence ID" value="ENSCCNP00000012257.1"/>
    <property type="gene ID" value="ENSCCNG00000012705.1"/>
</dbReference>
<evidence type="ECO:0000256" key="2">
    <source>
        <dbReference type="SAM" id="Coils"/>
    </source>
</evidence>
<dbReference type="GO" id="GO:0005576">
    <property type="term" value="C:extracellular region"/>
    <property type="evidence" value="ECO:0007669"/>
    <property type="project" value="InterPro"/>
</dbReference>
<organism evidence="3">
    <name type="scientific">Castor canadensis</name>
    <name type="common">American beaver</name>
    <dbReference type="NCBI Taxonomy" id="51338"/>
    <lineage>
        <taxon>Eukaryota</taxon>
        <taxon>Metazoa</taxon>
        <taxon>Chordata</taxon>
        <taxon>Craniata</taxon>
        <taxon>Vertebrata</taxon>
        <taxon>Euteleostomi</taxon>
        <taxon>Mammalia</taxon>
        <taxon>Eutheria</taxon>
        <taxon>Euarchontoglires</taxon>
        <taxon>Glires</taxon>
        <taxon>Rodentia</taxon>
        <taxon>Castorimorpha</taxon>
        <taxon>Castoridae</taxon>
        <taxon>Castor</taxon>
    </lineage>
</organism>
<dbReference type="GO" id="GO:0008289">
    <property type="term" value="F:lipid binding"/>
    <property type="evidence" value="ECO:0007669"/>
    <property type="project" value="InterPro"/>
</dbReference>
<reference evidence="3" key="1">
    <citation type="submission" date="2023-09" db="UniProtKB">
        <authorList>
            <consortium name="Ensembl"/>
        </authorList>
    </citation>
    <scope>IDENTIFICATION</scope>
</reference>
<dbReference type="PANTHER" id="PTHR14096:SF27">
    <property type="entry name" value="APOLIPOPROTEIN L2"/>
    <property type="match status" value="1"/>
</dbReference>
<dbReference type="AlphaFoldDB" id="A0A8C0WNE9"/>
<dbReference type="GO" id="GO:0006869">
    <property type="term" value="P:lipid transport"/>
    <property type="evidence" value="ECO:0007669"/>
    <property type="project" value="InterPro"/>
</dbReference>
<dbReference type="GO" id="GO:0016020">
    <property type="term" value="C:membrane"/>
    <property type="evidence" value="ECO:0007669"/>
    <property type="project" value="TreeGrafter"/>
</dbReference>
<dbReference type="InterPro" id="IPR008405">
    <property type="entry name" value="ApoL"/>
</dbReference>
<accession>A0A8C0WNE9</accession>
<dbReference type="Pfam" id="PF05461">
    <property type="entry name" value="ApoL"/>
    <property type="match status" value="1"/>
</dbReference>
<evidence type="ECO:0000256" key="1">
    <source>
        <dbReference type="ARBA" id="ARBA00010090"/>
    </source>
</evidence>
<feature type="coiled-coil region" evidence="2">
    <location>
        <begin position="311"/>
        <end position="338"/>
    </location>
</feature>
<comment type="similarity">
    <text evidence="1">Belongs to the apolipoprotein L family.</text>
</comment>